<dbReference type="AlphaFoldDB" id="A0A0F2MDP6"/>
<accession>A0A0F2MDP6</accession>
<dbReference type="VEuPathDB" id="FungiDB:SPSK_10824"/>
<reference evidence="1 2" key="1">
    <citation type="journal article" date="2014" name="BMC Genomics">
        <title>Comparative genomics of the major fungal agents of human and animal Sporotrichosis: Sporothrix schenckii and Sporothrix brasiliensis.</title>
        <authorList>
            <person name="Teixeira M.M."/>
            <person name="de Almeida L.G."/>
            <person name="Kubitschek-Barreira P."/>
            <person name="Alves F.L."/>
            <person name="Kioshima E.S."/>
            <person name="Abadio A.K."/>
            <person name="Fernandes L."/>
            <person name="Derengowski L.S."/>
            <person name="Ferreira K.S."/>
            <person name="Souza R.C."/>
            <person name="Ruiz J.C."/>
            <person name="de Andrade N.C."/>
            <person name="Paes H.C."/>
            <person name="Nicola A.M."/>
            <person name="Albuquerque P."/>
            <person name="Gerber A.L."/>
            <person name="Martins V.P."/>
            <person name="Peconick L.D."/>
            <person name="Neto A.V."/>
            <person name="Chaucanez C.B."/>
            <person name="Silva P.A."/>
            <person name="Cunha O.L."/>
            <person name="de Oliveira F.F."/>
            <person name="dos Santos T.C."/>
            <person name="Barros A.L."/>
            <person name="Soares M.A."/>
            <person name="de Oliveira L.M."/>
            <person name="Marini M.M."/>
            <person name="Villalobos-Duno H."/>
            <person name="Cunha M.M."/>
            <person name="de Hoog S."/>
            <person name="da Silveira J.F."/>
            <person name="Henrissat B."/>
            <person name="Nino-Vega G.A."/>
            <person name="Cisalpino P.S."/>
            <person name="Mora-Montes H.M."/>
            <person name="Almeida S.R."/>
            <person name="Stajich J.E."/>
            <person name="Lopes-Bezerra L.M."/>
            <person name="Vasconcelos A.T."/>
            <person name="Felipe M.S."/>
        </authorList>
    </citation>
    <scope>NUCLEOTIDE SEQUENCE [LARGE SCALE GENOMIC DNA]</scope>
    <source>
        <strain evidence="1 2">1099-18</strain>
    </source>
</reference>
<proteinExistence type="predicted"/>
<dbReference type="GeneID" id="27672368"/>
<sequence length="88" mass="9978">MARIKVEGRGERGKWTDALRDEIKVPYYFARQGRRAGTAKYTATWRQELVLLWRLGGKVNWRDTADAHQLQDPSVGLAVLSVACCCVI</sequence>
<comment type="caution">
    <text evidence="1">The sequence shown here is derived from an EMBL/GenBank/DDBJ whole genome shotgun (WGS) entry which is preliminary data.</text>
</comment>
<name>A0A0F2MDP6_SPOSC</name>
<protein>
    <submittedName>
        <fullName evidence="1">Uncharacterized protein</fullName>
    </submittedName>
</protein>
<dbReference type="KEGG" id="ssck:SPSK_10824"/>
<evidence type="ECO:0000313" key="2">
    <source>
        <dbReference type="Proteomes" id="UP000033710"/>
    </source>
</evidence>
<reference evidence="1 2" key="2">
    <citation type="journal article" date="2015" name="Eukaryot. Cell">
        <title>Asexual propagation of a virulent clone complex in a human and feline outbreak of sporotrichosis.</title>
        <authorList>
            <person name="Teixeira Mde M."/>
            <person name="Rodrigues A.M."/>
            <person name="Tsui C.K."/>
            <person name="de Almeida L.G."/>
            <person name="Van Diepeningen A.D."/>
            <person name="van den Ende B.G."/>
            <person name="Fernandes G.F."/>
            <person name="Kano R."/>
            <person name="Hamelin R.C."/>
            <person name="Lopes-Bezerra L.M."/>
            <person name="Vasconcelos A.T."/>
            <person name="de Hoog S."/>
            <person name="de Camargo Z.P."/>
            <person name="Felipe M.S."/>
        </authorList>
    </citation>
    <scope>NUCLEOTIDE SEQUENCE [LARGE SCALE GENOMIC DNA]</scope>
    <source>
        <strain evidence="1 2">1099-18</strain>
    </source>
</reference>
<dbReference type="EMBL" id="AXCR01000004">
    <property type="protein sequence ID" value="KJR87813.1"/>
    <property type="molecule type" value="Genomic_DNA"/>
</dbReference>
<dbReference type="RefSeq" id="XP_016590489.1">
    <property type="nucleotide sequence ID" value="XM_016737091.1"/>
</dbReference>
<dbReference type="Proteomes" id="UP000033710">
    <property type="component" value="Unassembled WGS sequence"/>
</dbReference>
<evidence type="ECO:0000313" key="1">
    <source>
        <dbReference type="EMBL" id="KJR87813.1"/>
    </source>
</evidence>
<gene>
    <name evidence="1" type="ORF">SPSK_10824</name>
</gene>
<organism evidence="1 2">
    <name type="scientific">Sporothrix schenckii 1099-18</name>
    <dbReference type="NCBI Taxonomy" id="1397361"/>
    <lineage>
        <taxon>Eukaryota</taxon>
        <taxon>Fungi</taxon>
        <taxon>Dikarya</taxon>
        <taxon>Ascomycota</taxon>
        <taxon>Pezizomycotina</taxon>
        <taxon>Sordariomycetes</taxon>
        <taxon>Sordariomycetidae</taxon>
        <taxon>Ophiostomatales</taxon>
        <taxon>Ophiostomataceae</taxon>
        <taxon>Sporothrix</taxon>
    </lineage>
</organism>